<sequence>MASLAKVQASLVSPELNLSLATCNFDFSLFRVAAPVEYNELGVALSNKRRKVAEEGSSHKTARKLGSLFASTLPKTPRLIKVYGLRTSEISNSSNVNPKRDKTYGAFEEYIGIDGTTIWAAATSGPEAIAVHLLACILARQFPAAEATAIWDELVAERKKHLEESAQAGSFQDAMAASLSVSKEDLFEWDSGARAWLRAADEAEPTKKRQKQLMLILDNISVPVNNEHRVYDSVVRAWTSAMRAMDEMIAGSPYSIQDGAIVLALSAWHIYPDMIVFGENYSKKVDQKDELVHPGGVLTLGLDSKQEEDRGVYWSLALAHLRYYGDPVMSKHCLTSDSARLSMDQLLQVALGSVFRYWGVKMPNVYKAAKLITLMHLCYQNGLPRTSRDRDDNEDVPFHHTQWMTLLGKAASDFLSAADDKELYRRLVGLGLRRGPLLTSKKGTCTGVWRLDTANLVSLMRKEGDMVEFLRELALQCNIDPHSLVIRVRNCGSVAPIADLEISPMDYSEHEVRENSVQYSFMTAVPLNASALSGQKATMPNCRLGRWELIRADQCTTERLDPSTPEALTEMVDLHLEIDAENITTADDDLSFNWAEPPSYYKSSCANLRQTAISVATSVATETCGYDVEMQDIQRFGEDEPSTSSQEYRRKKGRGIDYSSECCSDSRLNFKFLAGDPRTAALYVREGASKVMSFKHTVKLDHIIKCFEDGKIDPCLLRRHLLSIAETKLPLSTSRHILGDTSQTATELAAQREIVRSLHVLSMAADVYHDLPGATISSTIATSGSITLANAKWAQDNSKPRGLKSIVWQELDRELCRFRLSEYVGRNSNPVFACITMFESGVFDFDPDDFKEVMAISSGDSIYVSGQLLRAPTYRSLSEFSVRRVVGNVGRIGLSLLMPPPDPRILSVDPESWKTVTHMEFDGIAKDSFQETSLHLGFSGYSLPKTTGGHRGAYIAASYVETLISVHDRGRWIADLSFMEDPYAYLYVRACSDPDHVCRAERLWDLIPDLVSIDNWDELLDPPNGPAVVRAANNWQACLAATLISKRLGKRAIICELWCQECISTQLTDLARRRMLKGLYPKGDMRIDGVSSDEEKEEEEDDDDDDEDDDDEEDDDEDEDDDDEDDDDDGLNSSSQDGVPWVHDLLFIMLTGPPL</sequence>
<organism evidence="2 3">
    <name type="scientific">Endocarpon pusillum (strain Z07020 / HMAS-L-300199)</name>
    <name type="common">Lichen-forming fungus</name>
    <dbReference type="NCBI Taxonomy" id="1263415"/>
    <lineage>
        <taxon>Eukaryota</taxon>
        <taxon>Fungi</taxon>
        <taxon>Dikarya</taxon>
        <taxon>Ascomycota</taxon>
        <taxon>Pezizomycotina</taxon>
        <taxon>Eurotiomycetes</taxon>
        <taxon>Chaetothyriomycetidae</taxon>
        <taxon>Verrucariales</taxon>
        <taxon>Verrucariaceae</taxon>
        <taxon>Endocarpon</taxon>
    </lineage>
</organism>
<dbReference type="HOGENOM" id="CLU_009290_0_0_1"/>
<feature type="compositionally biased region" description="Acidic residues" evidence="1">
    <location>
        <begin position="1091"/>
        <end position="1130"/>
    </location>
</feature>
<evidence type="ECO:0000313" key="2">
    <source>
        <dbReference type="EMBL" id="ERF68077.1"/>
    </source>
</evidence>
<dbReference type="SUPFAM" id="SSF48371">
    <property type="entry name" value="ARM repeat"/>
    <property type="match status" value="1"/>
</dbReference>
<dbReference type="OrthoDB" id="5354164at2759"/>
<dbReference type="AlphaFoldDB" id="U1FTI9"/>
<reference evidence="3" key="1">
    <citation type="journal article" date="2014" name="BMC Genomics">
        <title>Genome characteristics reveal the impact of lichenization on lichen-forming fungus Endocarpon pusillum Hedwig (Verrucariales, Ascomycota).</title>
        <authorList>
            <person name="Wang Y.-Y."/>
            <person name="Liu B."/>
            <person name="Zhang X.-Y."/>
            <person name="Zhou Q.-M."/>
            <person name="Zhang T."/>
            <person name="Li H."/>
            <person name="Yu Y.-F."/>
            <person name="Zhang X.-L."/>
            <person name="Hao X.-Y."/>
            <person name="Wang M."/>
            <person name="Wang L."/>
            <person name="Wei J.-C."/>
        </authorList>
    </citation>
    <scope>NUCLEOTIDE SEQUENCE [LARGE SCALE GENOMIC DNA]</scope>
    <source>
        <strain evidence="3">Z07020 / HMAS-L-300199</strain>
    </source>
</reference>
<dbReference type="eggNOG" id="ENOG502SJYI">
    <property type="taxonomic scope" value="Eukaryota"/>
</dbReference>
<feature type="region of interest" description="Disordered" evidence="1">
    <location>
        <begin position="1085"/>
        <end position="1138"/>
    </location>
</feature>
<dbReference type="GeneID" id="19243362"/>
<protein>
    <submittedName>
        <fullName evidence="2">Uncharacterized protein</fullName>
    </submittedName>
</protein>
<keyword evidence="3" id="KW-1185">Reference proteome</keyword>
<gene>
    <name evidence="2" type="ORF">EPUS_08513</name>
</gene>
<dbReference type="RefSeq" id="XP_007806288.1">
    <property type="nucleotide sequence ID" value="XM_007808097.1"/>
</dbReference>
<dbReference type="EMBL" id="KE721542">
    <property type="protein sequence ID" value="ERF68077.1"/>
    <property type="molecule type" value="Genomic_DNA"/>
</dbReference>
<dbReference type="Proteomes" id="UP000019373">
    <property type="component" value="Unassembled WGS sequence"/>
</dbReference>
<name>U1FTI9_ENDPU</name>
<dbReference type="InterPro" id="IPR016024">
    <property type="entry name" value="ARM-type_fold"/>
</dbReference>
<evidence type="ECO:0000256" key="1">
    <source>
        <dbReference type="SAM" id="MobiDB-lite"/>
    </source>
</evidence>
<accession>U1FTI9</accession>
<proteinExistence type="predicted"/>
<evidence type="ECO:0000313" key="3">
    <source>
        <dbReference type="Proteomes" id="UP000019373"/>
    </source>
</evidence>
<dbReference type="OMA" id="QWMVRLA"/>